<keyword evidence="4 6" id="KW-1133">Transmembrane helix</keyword>
<proteinExistence type="predicted"/>
<evidence type="ECO:0000256" key="1">
    <source>
        <dbReference type="ARBA" id="ARBA00004141"/>
    </source>
</evidence>
<keyword evidence="9" id="KW-1185">Reference proteome</keyword>
<comment type="caution">
    <text evidence="8">The sequence shown here is derived from an EMBL/GenBank/DDBJ whole genome shotgun (WGS) entry which is preliminary data.</text>
</comment>
<feature type="transmembrane region" description="Helical" evidence="6">
    <location>
        <begin position="329"/>
        <end position="356"/>
    </location>
</feature>
<accession>A0AAD9K220</accession>
<evidence type="ECO:0000313" key="9">
    <source>
        <dbReference type="Proteomes" id="UP001208570"/>
    </source>
</evidence>
<dbReference type="InterPro" id="IPR024862">
    <property type="entry name" value="TRPV"/>
</dbReference>
<evidence type="ECO:0000256" key="6">
    <source>
        <dbReference type="SAM" id="Phobius"/>
    </source>
</evidence>
<feature type="transmembrane region" description="Helical" evidence="6">
    <location>
        <begin position="511"/>
        <end position="533"/>
    </location>
</feature>
<keyword evidence="3" id="KW-0677">Repeat</keyword>
<keyword evidence="2 6" id="KW-0812">Transmembrane</keyword>
<feature type="domain" description="Ion transport" evidence="7">
    <location>
        <begin position="333"/>
        <end position="547"/>
    </location>
</feature>
<dbReference type="PANTHER" id="PTHR10582">
    <property type="entry name" value="TRANSIENT RECEPTOR POTENTIAL ION CHANNEL PROTEIN"/>
    <property type="match status" value="1"/>
</dbReference>
<evidence type="ECO:0000256" key="5">
    <source>
        <dbReference type="ARBA" id="ARBA00023136"/>
    </source>
</evidence>
<dbReference type="GO" id="GO:0098703">
    <property type="term" value="P:calcium ion import across plasma membrane"/>
    <property type="evidence" value="ECO:0007669"/>
    <property type="project" value="TreeGrafter"/>
</dbReference>
<evidence type="ECO:0000256" key="3">
    <source>
        <dbReference type="ARBA" id="ARBA00022737"/>
    </source>
</evidence>
<organism evidence="8 9">
    <name type="scientific">Paralvinella palmiformis</name>
    <dbReference type="NCBI Taxonomy" id="53620"/>
    <lineage>
        <taxon>Eukaryota</taxon>
        <taxon>Metazoa</taxon>
        <taxon>Spiralia</taxon>
        <taxon>Lophotrochozoa</taxon>
        <taxon>Annelida</taxon>
        <taxon>Polychaeta</taxon>
        <taxon>Sedentaria</taxon>
        <taxon>Canalipalpata</taxon>
        <taxon>Terebellida</taxon>
        <taxon>Terebelliformia</taxon>
        <taxon>Alvinellidae</taxon>
        <taxon>Paralvinella</taxon>
    </lineage>
</organism>
<dbReference type="Pfam" id="PF00520">
    <property type="entry name" value="Ion_trans"/>
    <property type="match status" value="1"/>
</dbReference>
<evidence type="ECO:0000256" key="2">
    <source>
        <dbReference type="ARBA" id="ARBA00022692"/>
    </source>
</evidence>
<name>A0AAD9K220_9ANNE</name>
<keyword evidence="5 6" id="KW-0472">Membrane</keyword>
<dbReference type="SUPFAM" id="SSF48403">
    <property type="entry name" value="Ankyrin repeat"/>
    <property type="match status" value="1"/>
</dbReference>
<evidence type="ECO:0000313" key="8">
    <source>
        <dbReference type="EMBL" id="KAK2162920.1"/>
    </source>
</evidence>
<dbReference type="PANTHER" id="PTHR10582:SF2">
    <property type="entry name" value="INACTIVE"/>
    <property type="match status" value="1"/>
</dbReference>
<evidence type="ECO:0000259" key="7">
    <source>
        <dbReference type="Pfam" id="PF00520"/>
    </source>
</evidence>
<reference evidence="8" key="1">
    <citation type="journal article" date="2023" name="Mol. Biol. Evol.">
        <title>Third-Generation Sequencing Reveals the Adaptive Role of the Epigenome in Three Deep-Sea Polychaetes.</title>
        <authorList>
            <person name="Perez M."/>
            <person name="Aroh O."/>
            <person name="Sun Y."/>
            <person name="Lan Y."/>
            <person name="Juniper S.K."/>
            <person name="Young C.R."/>
            <person name="Angers B."/>
            <person name="Qian P.Y."/>
        </authorList>
    </citation>
    <scope>NUCLEOTIDE SEQUENCE</scope>
    <source>
        <strain evidence="8">P08H-3</strain>
    </source>
</reference>
<feature type="transmembrane region" description="Helical" evidence="6">
    <location>
        <begin position="377"/>
        <end position="399"/>
    </location>
</feature>
<protein>
    <recommendedName>
        <fullName evidence="7">Ion transport domain-containing protein</fullName>
    </recommendedName>
</protein>
<feature type="transmembrane region" description="Helical" evidence="6">
    <location>
        <begin position="269"/>
        <end position="289"/>
    </location>
</feature>
<evidence type="ECO:0000256" key="4">
    <source>
        <dbReference type="ARBA" id="ARBA00022989"/>
    </source>
</evidence>
<dbReference type="GO" id="GO:0005886">
    <property type="term" value="C:plasma membrane"/>
    <property type="evidence" value="ECO:0007669"/>
    <property type="project" value="TreeGrafter"/>
</dbReference>
<dbReference type="Gene3D" id="1.25.40.20">
    <property type="entry name" value="Ankyrin repeat-containing domain"/>
    <property type="match status" value="1"/>
</dbReference>
<dbReference type="InterPro" id="IPR005821">
    <property type="entry name" value="Ion_trans_dom"/>
</dbReference>
<dbReference type="GO" id="GO:0005262">
    <property type="term" value="F:calcium channel activity"/>
    <property type="evidence" value="ECO:0007669"/>
    <property type="project" value="TreeGrafter"/>
</dbReference>
<dbReference type="EMBL" id="JAODUP010000089">
    <property type="protein sequence ID" value="KAK2162920.1"/>
    <property type="molecule type" value="Genomic_DNA"/>
</dbReference>
<sequence length="603" mass="70287">MKLNYIKPVCNLEARRTENYIDDMEMPVDKFADWHRAIIGDDLDFFTLTLETYSQTERDRCLNGYFVSVEDDSERIIKKHFKRDSLIKCQKPLALAFIFGSRKLLKVMLENGADPLGTESNQGTILHSIIAVASLYPELEKGLAETYPYFIGLLSSEERKQLLFSENDLGLRPLEYAAHRGCVSLVRAIFQTPKLYLVKEAIYGMWLYQWYDITDYESFSPTTRRGKSPLAFLTFMTNSTIHRDGIEDLLYWKPFRHWYRIKLFSNLPWLLLWATYRVMFCLVVMIIMVDKGNIYEQGGVPADEAHLYPNATFYYCSGYTTVIFGKPGLVAVAVIACINSCVTVIFDIGEIFFIAMTRRPEFLFLQVRTASMAISFWFHRVSQFLFVVSVLVFTSRIAQADPVPVDTVSDVGRLFVICTAFASLLFFFEQIPQVGFYIIAIKRMLKDLFYFWILYTICVAPFVLYFMVFMNTNSTQGCIPEFDSYIRSSYSMFLVMLNMMNFTKFEVNNSLVLYTTHMVFIFVVSILLVNFLIAVMTDSAVRMSRHKKRLIRLELLHALYVVNVRIDWLLKRYYNYMIQKLAFVQEGRIFLLNVQQIAKRDDK</sequence>
<feature type="transmembrane region" description="Helical" evidence="6">
    <location>
        <begin position="449"/>
        <end position="470"/>
    </location>
</feature>
<gene>
    <name evidence="8" type="ORF">LSH36_89g00026</name>
</gene>
<feature type="transmembrane region" description="Helical" evidence="6">
    <location>
        <begin position="411"/>
        <end position="428"/>
    </location>
</feature>
<dbReference type="InterPro" id="IPR036770">
    <property type="entry name" value="Ankyrin_rpt-contain_sf"/>
</dbReference>
<dbReference type="Proteomes" id="UP001208570">
    <property type="component" value="Unassembled WGS sequence"/>
</dbReference>
<comment type="subcellular location">
    <subcellularLocation>
        <location evidence="1">Membrane</location>
        <topology evidence="1">Multi-pass membrane protein</topology>
    </subcellularLocation>
</comment>
<dbReference type="AlphaFoldDB" id="A0AAD9K220"/>